<comment type="caution">
    <text evidence="3">The sequence shown here is derived from an EMBL/GenBank/DDBJ whole genome shotgun (WGS) entry which is preliminary data.</text>
</comment>
<accession>A0A031LPC4</accession>
<dbReference type="SUPFAM" id="SSF53850">
    <property type="entry name" value="Periplasmic binding protein-like II"/>
    <property type="match status" value="1"/>
</dbReference>
<dbReference type="InterPro" id="IPR050682">
    <property type="entry name" value="ModA/WtpA"/>
</dbReference>
<evidence type="ECO:0000313" key="3">
    <source>
        <dbReference type="EMBL" id="EZQ06927.1"/>
    </source>
</evidence>
<dbReference type="Proteomes" id="UP000024332">
    <property type="component" value="Unassembled WGS sequence"/>
</dbReference>
<keyword evidence="4" id="KW-1185">Reference proteome</keyword>
<dbReference type="PANTHER" id="PTHR30632">
    <property type="entry name" value="MOLYBDATE-BINDING PERIPLASMIC PROTEIN"/>
    <property type="match status" value="1"/>
</dbReference>
<dbReference type="STRING" id="1160895.CM19_06045"/>
<proteinExistence type="inferred from homology"/>
<gene>
    <name evidence="3" type="ORF">CM19_06045</name>
</gene>
<dbReference type="AlphaFoldDB" id="A0A031LPC4"/>
<protein>
    <submittedName>
        <fullName evidence="3">Molybdate ABC transporter substrate-binding protein</fullName>
    </submittedName>
</protein>
<dbReference type="PANTHER" id="PTHR30632:SF16">
    <property type="entry name" value="MOLYBDATE_TUNGSTATE-BINDING PROTEIN WTPA"/>
    <property type="match status" value="1"/>
</dbReference>
<feature type="transmembrane region" description="Helical" evidence="2">
    <location>
        <begin position="5"/>
        <end position="25"/>
    </location>
</feature>
<comment type="similarity">
    <text evidence="1">Belongs to the bacterial solute-binding protein 1 family. WtpA subfamily.</text>
</comment>
<reference evidence="3 4" key="1">
    <citation type="submission" date="2014-03" db="EMBL/GenBank/DDBJ databases">
        <title>Draft genome sequence of the novel thermoacidophilic archaea Acidianus copahuensis ALE1 strain, isolated from Copahue volcanic area in Neuquen Argentina.</title>
        <authorList>
            <person name="Urbieta M.S."/>
            <person name="Rascovan N."/>
            <person name="Castro C."/>
            <person name="Revale S."/>
            <person name="Giaveno M.A."/>
            <person name="Vazquez M.P."/>
            <person name="Donati E.R."/>
        </authorList>
    </citation>
    <scope>NUCLEOTIDE SEQUENCE [LARGE SCALE GENOMIC DNA]</scope>
    <source>
        <strain evidence="3 4">ALE1</strain>
    </source>
</reference>
<name>A0A031LPC4_9CREN</name>
<keyword evidence="2" id="KW-0812">Transmembrane</keyword>
<keyword evidence="2" id="KW-1133">Transmembrane helix</keyword>
<dbReference type="Pfam" id="PF13531">
    <property type="entry name" value="SBP_bac_11"/>
    <property type="match status" value="1"/>
</dbReference>
<dbReference type="OrthoDB" id="7820at2157"/>
<dbReference type="GO" id="GO:0030973">
    <property type="term" value="F:molybdate ion binding"/>
    <property type="evidence" value="ECO:0007669"/>
    <property type="project" value="TreeGrafter"/>
</dbReference>
<dbReference type="EMBL" id="JFZT01000039">
    <property type="protein sequence ID" value="EZQ06927.1"/>
    <property type="molecule type" value="Genomic_DNA"/>
</dbReference>
<dbReference type="Gene3D" id="3.40.190.10">
    <property type="entry name" value="Periplasmic binding protein-like II"/>
    <property type="match status" value="2"/>
</dbReference>
<organism evidence="3 4">
    <name type="scientific">Candidatus Acidianus copahuensis</name>
    <dbReference type="NCBI Taxonomy" id="1160895"/>
    <lineage>
        <taxon>Archaea</taxon>
        <taxon>Thermoproteota</taxon>
        <taxon>Thermoprotei</taxon>
        <taxon>Sulfolobales</taxon>
        <taxon>Sulfolobaceae</taxon>
        <taxon>Acidianus</taxon>
    </lineage>
</organism>
<dbReference type="RefSeq" id="WP_048099450.1">
    <property type="nucleotide sequence ID" value="NZ_JFZT01000039.1"/>
</dbReference>
<dbReference type="CDD" id="cd13540">
    <property type="entry name" value="PBP2_ModA_WtpA"/>
    <property type="match status" value="1"/>
</dbReference>
<evidence type="ECO:0000256" key="1">
    <source>
        <dbReference type="ARBA" id="ARBA00009438"/>
    </source>
</evidence>
<sequence length="350" mass="37598">MNRNILIGIIVVIIFIIGVVGYMALMPKHTVVTPNTTTSPTSSVQTKSPLAVWVADAYYAEAYDLATNFGTQNGITVAPVKAGGSFALAREISSNSGVVTVFMPVALSAISDLGNNNPGWAIAFIADQLTIAYTNKSVSDNQYAMIAVKDAKAGNWTGFYDILTSGKVKVGISDPNTDPAGFRAWINLEIAGYLFKNNTYYYYNAMLNNKGNVTATSAAELVSPLEAGTINFLYIYRSAAIAKGLDYIQLPSMLNLGNVSYAKFYAKFNYTLSTGLVKGSPVYLFITIPKNTNNFQEAIQFITFVVNNSNILSKYGVAPLQPAILFNSTTVPSQIASLISQGKLVEGGNL</sequence>
<evidence type="ECO:0000256" key="2">
    <source>
        <dbReference type="SAM" id="Phobius"/>
    </source>
</evidence>
<keyword evidence="2" id="KW-0472">Membrane</keyword>
<dbReference type="GO" id="GO:0015689">
    <property type="term" value="P:molybdate ion transport"/>
    <property type="evidence" value="ECO:0007669"/>
    <property type="project" value="TreeGrafter"/>
</dbReference>
<evidence type="ECO:0000313" key="4">
    <source>
        <dbReference type="Proteomes" id="UP000024332"/>
    </source>
</evidence>